<evidence type="ECO:0000313" key="1">
    <source>
        <dbReference type="EMBL" id="EPP38839.1"/>
    </source>
</evidence>
<gene>
    <name evidence="1" type="primary">yebI</name>
    <name evidence="1" type="ORF">CP10881SC42_0435</name>
</gene>
<evidence type="ECO:0000313" key="2">
    <source>
        <dbReference type="Proteomes" id="UP000014821"/>
    </source>
</evidence>
<keyword evidence="2" id="KW-1185">Reference proteome</keyword>
<dbReference type="EMBL" id="ATND01000001">
    <property type="protein sequence ID" value="EPP38839.1"/>
    <property type="molecule type" value="Genomic_DNA"/>
</dbReference>
<dbReference type="Proteomes" id="UP000014821">
    <property type="component" value="Unassembled WGS sequence"/>
</dbReference>
<sequence>MVLSPTHSHSDYYRHASLYYGSHFNAKHAGITDIYSVQVLI</sequence>
<comment type="caution">
    <text evidence="1">The sequence shown here is derived from an EMBL/GenBank/DDBJ whole genome shotgun (WGS) entry which is preliminary data.</text>
</comment>
<reference evidence="1" key="1">
    <citation type="submission" date="2013-04" db="EMBL/GenBank/DDBJ databases">
        <title>Genome sequence of Chlamydia psittaci 10_881_SC42.</title>
        <authorList>
            <person name="Huot-Creasy H."/>
            <person name="McCracken C.L."/>
            <person name="Humphries M."/>
            <person name="Sachse K."/>
            <person name="Laroucau K."/>
            <person name="Bavoil P."/>
            <person name="Myers G.S."/>
        </authorList>
    </citation>
    <scope>NUCLEOTIDE SEQUENCE [LARGE SCALE GENOMIC DNA]</scope>
    <source>
        <strain evidence="1">10_881_SC42</strain>
    </source>
</reference>
<accession>A0ABN0MTS5</accession>
<name>A0ABN0MTS5_9CHLA</name>
<protein>
    <submittedName>
        <fullName evidence="1">ABC transporter of metals domain protein</fullName>
    </submittedName>
</protein>
<proteinExistence type="predicted"/>
<organism evidence="1 2">
    <name type="scientific">Chlamydia avium</name>
    <dbReference type="NCBI Taxonomy" id="1457141"/>
    <lineage>
        <taxon>Bacteria</taxon>
        <taxon>Pseudomonadati</taxon>
        <taxon>Chlamydiota</taxon>
        <taxon>Chlamydiia</taxon>
        <taxon>Chlamydiales</taxon>
        <taxon>Chlamydiaceae</taxon>
        <taxon>Chlamydia/Chlamydophila group</taxon>
        <taxon>Chlamydia</taxon>
    </lineage>
</organism>